<sequence length="201" mass="22552">MKNYIFDFDGTLANSGKAAILATQAAFKDFALSLPADEDVRYYMGVPIEVSFKKMGAGEFTEEQFTALISSFRMHYKAFETDNLIMFPKIEYVLQKLFSTNKKLFILSSKHSAALNRNLKQLNILQYFQAVCGSDQVKSYKPAPDGVLHILERYNLQKNETIMIGDAIYDLQMGRAAGVSTCGVTWGHMLAHYSKKSSLAS</sequence>
<dbReference type="SFLD" id="SFLDG01135">
    <property type="entry name" value="C1.5.6:_HAD__Beta-PGM__Phospha"/>
    <property type="match status" value="1"/>
</dbReference>
<dbReference type="Gene3D" id="1.10.150.240">
    <property type="entry name" value="Putative phosphatase, domain 2"/>
    <property type="match status" value="1"/>
</dbReference>
<dbReference type="Pfam" id="PF13419">
    <property type="entry name" value="HAD_2"/>
    <property type="match status" value="1"/>
</dbReference>
<dbReference type="InterPro" id="IPR036412">
    <property type="entry name" value="HAD-like_sf"/>
</dbReference>
<evidence type="ECO:0000313" key="1">
    <source>
        <dbReference type="EMBL" id="KRN05625.1"/>
    </source>
</evidence>
<dbReference type="PATRIC" id="fig|1423806.3.peg.2235"/>
<name>A0A023CW23_9LACO</name>
<dbReference type="Proteomes" id="UP000050961">
    <property type="component" value="Unassembled WGS sequence"/>
</dbReference>
<protein>
    <recommendedName>
        <fullName evidence="3">Phosphoglycolate phosphatase</fullName>
    </recommendedName>
</protein>
<dbReference type="STRING" id="1423806.FD15_GL002188"/>
<dbReference type="AlphaFoldDB" id="A0A023CW23"/>
<dbReference type="NCBIfam" id="TIGR01549">
    <property type="entry name" value="HAD-SF-IA-v1"/>
    <property type="match status" value="1"/>
</dbReference>
<dbReference type="InterPro" id="IPR050155">
    <property type="entry name" value="HAD-like_hydrolase_sf"/>
</dbReference>
<dbReference type="PANTHER" id="PTHR43434:SF26">
    <property type="entry name" value="PYROPHOSPHATASE PPAX"/>
    <property type="match status" value="1"/>
</dbReference>
<dbReference type="RefSeq" id="WP_235725517.1">
    <property type="nucleotide sequence ID" value="NZ_AYZF01000017.1"/>
</dbReference>
<organism evidence="1 2">
    <name type="scientific">Liquorilactobacillus sucicola DSM 21376 = JCM 15457</name>
    <dbReference type="NCBI Taxonomy" id="1423806"/>
    <lineage>
        <taxon>Bacteria</taxon>
        <taxon>Bacillati</taxon>
        <taxon>Bacillota</taxon>
        <taxon>Bacilli</taxon>
        <taxon>Lactobacillales</taxon>
        <taxon>Lactobacillaceae</taxon>
        <taxon>Liquorilactobacillus</taxon>
    </lineage>
</organism>
<dbReference type="EMBL" id="AYZF01000017">
    <property type="protein sequence ID" value="KRN05625.1"/>
    <property type="molecule type" value="Genomic_DNA"/>
</dbReference>
<dbReference type="SFLD" id="SFLDS00003">
    <property type="entry name" value="Haloacid_Dehalogenase"/>
    <property type="match status" value="1"/>
</dbReference>
<dbReference type="GO" id="GO:0006281">
    <property type="term" value="P:DNA repair"/>
    <property type="evidence" value="ECO:0007669"/>
    <property type="project" value="TreeGrafter"/>
</dbReference>
<dbReference type="SUPFAM" id="SSF56784">
    <property type="entry name" value="HAD-like"/>
    <property type="match status" value="1"/>
</dbReference>
<dbReference type="InterPro" id="IPR006439">
    <property type="entry name" value="HAD-SF_hydro_IA"/>
</dbReference>
<proteinExistence type="predicted"/>
<dbReference type="PANTHER" id="PTHR43434">
    <property type="entry name" value="PHOSPHOGLYCOLATE PHOSPHATASE"/>
    <property type="match status" value="1"/>
</dbReference>
<dbReference type="InterPro" id="IPR023214">
    <property type="entry name" value="HAD_sf"/>
</dbReference>
<dbReference type="InterPro" id="IPR023198">
    <property type="entry name" value="PGP-like_dom2"/>
</dbReference>
<dbReference type="InterPro" id="IPR041492">
    <property type="entry name" value="HAD_2"/>
</dbReference>
<keyword evidence="2" id="KW-1185">Reference proteome</keyword>
<dbReference type="NCBIfam" id="TIGR01509">
    <property type="entry name" value="HAD-SF-IA-v3"/>
    <property type="match status" value="1"/>
</dbReference>
<comment type="caution">
    <text evidence="1">The sequence shown here is derived from an EMBL/GenBank/DDBJ whole genome shotgun (WGS) entry which is preliminary data.</text>
</comment>
<dbReference type="GO" id="GO:0008967">
    <property type="term" value="F:phosphoglycolate phosphatase activity"/>
    <property type="evidence" value="ECO:0007669"/>
    <property type="project" value="TreeGrafter"/>
</dbReference>
<reference evidence="1 2" key="1">
    <citation type="journal article" date="2015" name="Genome Announc.">
        <title>Expanding the biotechnology potential of lactobacilli through comparative genomics of 213 strains and associated genera.</title>
        <authorList>
            <person name="Sun Z."/>
            <person name="Harris H.M."/>
            <person name="McCann A."/>
            <person name="Guo C."/>
            <person name="Argimon S."/>
            <person name="Zhang W."/>
            <person name="Yang X."/>
            <person name="Jeffery I.B."/>
            <person name="Cooney J.C."/>
            <person name="Kagawa T.F."/>
            <person name="Liu W."/>
            <person name="Song Y."/>
            <person name="Salvetti E."/>
            <person name="Wrobel A."/>
            <person name="Rasinkangas P."/>
            <person name="Parkhill J."/>
            <person name="Rea M.C."/>
            <person name="O'Sullivan O."/>
            <person name="Ritari J."/>
            <person name="Douillard F.P."/>
            <person name="Paul Ross R."/>
            <person name="Yang R."/>
            <person name="Briner A.E."/>
            <person name="Felis G.E."/>
            <person name="de Vos W.M."/>
            <person name="Barrangou R."/>
            <person name="Klaenhammer T.R."/>
            <person name="Caufield P.W."/>
            <person name="Cui Y."/>
            <person name="Zhang H."/>
            <person name="O'Toole P.W."/>
        </authorList>
    </citation>
    <scope>NUCLEOTIDE SEQUENCE [LARGE SCALE GENOMIC DNA]</scope>
    <source>
        <strain evidence="1 2">DSM 21376</strain>
    </source>
</reference>
<evidence type="ECO:0000313" key="2">
    <source>
        <dbReference type="Proteomes" id="UP000050961"/>
    </source>
</evidence>
<evidence type="ECO:0008006" key="3">
    <source>
        <dbReference type="Google" id="ProtNLM"/>
    </source>
</evidence>
<gene>
    <name evidence="1" type="ORF">FD15_GL002188</name>
</gene>
<dbReference type="GO" id="GO:0005829">
    <property type="term" value="C:cytosol"/>
    <property type="evidence" value="ECO:0007669"/>
    <property type="project" value="TreeGrafter"/>
</dbReference>
<dbReference type="SFLD" id="SFLDG01129">
    <property type="entry name" value="C1.5:_HAD__Beta-PGM__Phosphata"/>
    <property type="match status" value="1"/>
</dbReference>
<dbReference type="Gene3D" id="3.40.50.1000">
    <property type="entry name" value="HAD superfamily/HAD-like"/>
    <property type="match status" value="1"/>
</dbReference>
<dbReference type="eggNOG" id="COG0546">
    <property type="taxonomic scope" value="Bacteria"/>
</dbReference>
<accession>A0A023CW23</accession>